<gene>
    <name evidence="3" type="ORF">E1293_22385</name>
</gene>
<evidence type="ECO:0000259" key="2">
    <source>
        <dbReference type="Pfam" id="PF13569"/>
    </source>
</evidence>
<dbReference type="Pfam" id="PF13569">
    <property type="entry name" value="DUF4132"/>
    <property type="match status" value="1"/>
</dbReference>
<comment type="caution">
    <text evidence="3">The sequence shown here is derived from an EMBL/GenBank/DDBJ whole genome shotgun (WGS) entry which is preliminary data.</text>
</comment>
<sequence length="891" mass="96102">MVDLPPALLDETVLVIPDAWLEDLLPRRGGLVPASETAPRDEAHAAVRESLEAARPIVRGVLEHRGSAPELADAGLAYLKGEATPLGAAVVARVETMARAKSRFADDPGWADFLAAEHGLAFAACAFAEIEGVLPHGDGGMTVLDEEPSYVLSWTGDLGHAHWAASRTGLRMRALLAAAGDDARTAAVEAVTGHRTDPARRLIVSFLMPDRTEWVDECCAEPPKRLSYTSSAGARMLWCSLSTAEQVERLGDWAVLECGEWYPDVLYTLVDGLGEAAAPVLARSLDGDAEPADRRRIADALARIPGDRPFRIMGGCLDKVNVLPAMEAMIERFPVRALRILPELSTGTSRRSALAAGLLNAHLEGNPGLVAAVVPGLDTQTRTALDAVQSRRAAEASEDDVPKALRKGGGNGPPRWAPPAALPQILLRDRAHALPSAATGRLVEALSKASPRRAPARALRDALDALDPGSLAEFGWSLFERWRMSGEATRIGWALAQLSWTGDDEIARRLGGMARSWPGQVGIQLPLKALDVLSGIGTDVAVLQLHLVAEKARPKRLKRRAGQLLAQVAEDRGLTMDQLGDRIVPDFGLDADGGMTLGYGSRSFKVGFDEQLKPVVYDAKGTLRKTLPKPGAKDDPETAPAAHRAFTGLKKDVRTVAADQIRRMERAMAEQRRWTTEDFRRLLVRHPLLWHLVRRMVWLHHGDGGPTAFRVAEDRTFADVNDAALALPESGEVRIAHPVHLGASVPVWSEVFADYEILQPFAQLGRPVHAFTDREAAGDRLDRVTDAVVGVGKVLGLERHGWERGTPQDAGIQDCLTRHLAGRTIVLGVTPGFPVMSPAEWPEQTLGSVWITGSEASDVRRTQATFGELDAVEASELLLALHTLADSAETG</sequence>
<feature type="domain" description="DUF4132" evidence="2">
    <location>
        <begin position="621"/>
        <end position="802"/>
    </location>
</feature>
<dbReference type="Proteomes" id="UP000295578">
    <property type="component" value="Unassembled WGS sequence"/>
</dbReference>
<evidence type="ECO:0000256" key="1">
    <source>
        <dbReference type="SAM" id="MobiDB-lite"/>
    </source>
</evidence>
<dbReference type="InterPro" id="IPR025406">
    <property type="entry name" value="DUF4132"/>
</dbReference>
<feature type="compositionally biased region" description="Basic and acidic residues" evidence="1">
    <location>
        <begin position="392"/>
        <end position="403"/>
    </location>
</feature>
<accession>A0A4R5B5W5</accession>
<feature type="region of interest" description="Disordered" evidence="1">
    <location>
        <begin position="390"/>
        <end position="416"/>
    </location>
</feature>
<proteinExistence type="predicted"/>
<dbReference type="AlphaFoldDB" id="A0A4R5B5W5"/>
<dbReference type="RefSeq" id="WP_132199406.1">
    <property type="nucleotide sequence ID" value="NZ_SMKY01000104.1"/>
</dbReference>
<evidence type="ECO:0000313" key="4">
    <source>
        <dbReference type="Proteomes" id="UP000295578"/>
    </source>
</evidence>
<protein>
    <submittedName>
        <fullName evidence="3">DUF4132 domain-containing protein</fullName>
    </submittedName>
</protein>
<keyword evidence="4" id="KW-1185">Reference proteome</keyword>
<organism evidence="3 4">
    <name type="scientific">Actinomadura darangshiensis</name>
    <dbReference type="NCBI Taxonomy" id="705336"/>
    <lineage>
        <taxon>Bacteria</taxon>
        <taxon>Bacillati</taxon>
        <taxon>Actinomycetota</taxon>
        <taxon>Actinomycetes</taxon>
        <taxon>Streptosporangiales</taxon>
        <taxon>Thermomonosporaceae</taxon>
        <taxon>Actinomadura</taxon>
    </lineage>
</organism>
<dbReference type="EMBL" id="SMKY01000104">
    <property type="protein sequence ID" value="TDD79776.1"/>
    <property type="molecule type" value="Genomic_DNA"/>
</dbReference>
<reference evidence="3 4" key="1">
    <citation type="submission" date="2019-03" db="EMBL/GenBank/DDBJ databases">
        <title>Draft genome sequences of novel Actinobacteria.</title>
        <authorList>
            <person name="Sahin N."/>
            <person name="Ay H."/>
            <person name="Saygin H."/>
        </authorList>
    </citation>
    <scope>NUCLEOTIDE SEQUENCE [LARGE SCALE GENOMIC DNA]</scope>
    <source>
        <strain evidence="3 4">DSM 45941</strain>
    </source>
</reference>
<dbReference type="OrthoDB" id="4554725at2"/>
<name>A0A4R5B5W5_9ACTN</name>
<evidence type="ECO:0000313" key="3">
    <source>
        <dbReference type="EMBL" id="TDD79776.1"/>
    </source>
</evidence>